<dbReference type="InterPro" id="IPR016024">
    <property type="entry name" value="ARM-type_fold"/>
</dbReference>
<gene>
    <name evidence="1" type="ORF">BGZ70_007804</name>
</gene>
<comment type="caution">
    <text evidence="1">The sequence shown here is derived from an EMBL/GenBank/DDBJ whole genome shotgun (WGS) entry which is preliminary data.</text>
</comment>
<dbReference type="AlphaFoldDB" id="A0A9P6M1M7"/>
<dbReference type="SUPFAM" id="SSF48371">
    <property type="entry name" value="ARM repeat"/>
    <property type="match status" value="1"/>
</dbReference>
<sequence>MSSNAFIRPSFSAFARIQQSIDQGDTHSLLATISDPQWLDDAEIHALLWHHPETLSRLLDVQDEYIQFASYRLIEAMLQRSTEPGNDPGILRQHQQRDLIKELFRKLTSSARSTSSQERRAILELFHKLLKNQRHLPLQAVDDSHFAVHDDDHDDIHVASALVRQLEVPLFWKEAFGDLFADAETQHATLVLLIDIEKARLTVQGSAGLQNAITVCHKHVLDCSKQICKDSGIQPFCIRKLYELLCLLLKRNPRQGMEDTDVKAHLELALQTLTGLSPLALQTLTTLMEVDPHLESLSNAGTTFILPSSATYNDVGKDVQCLLDHPEAIRQMGRVFITGGQAILDALLATYRDTNPNSSTHTGGPSLALEFRMTEWLQHSLRFVRTWIGPRSLELLLRMYGEDDAGIGWLLKAMSTIQHRLEELAAVLSPNSLVDELYDHLFTYVHPLDALFLFLESIGYDDQTLIDMLITIDDHDTGGMLAALMAILRSLTEQRPDQLQRLVQRWRRELEQAMALDDGGIDDDSDDDADPAGSPARMALLCHSQRCLVQLASQIQLLDKRGLFPYNPRTLVIVLARTQDVLSSIISEVTA</sequence>
<organism evidence="1 2">
    <name type="scientific">Mortierella alpina</name>
    <name type="common">Oleaginous fungus</name>
    <name type="synonym">Mortierella renispora</name>
    <dbReference type="NCBI Taxonomy" id="64518"/>
    <lineage>
        <taxon>Eukaryota</taxon>
        <taxon>Fungi</taxon>
        <taxon>Fungi incertae sedis</taxon>
        <taxon>Mucoromycota</taxon>
        <taxon>Mortierellomycotina</taxon>
        <taxon>Mortierellomycetes</taxon>
        <taxon>Mortierellales</taxon>
        <taxon>Mortierellaceae</taxon>
        <taxon>Mortierella</taxon>
    </lineage>
</organism>
<proteinExistence type="predicted"/>
<dbReference type="EMBL" id="JAAAHY010000514">
    <property type="protein sequence ID" value="KAF9962906.1"/>
    <property type="molecule type" value="Genomic_DNA"/>
</dbReference>
<name>A0A9P6M1M7_MORAP</name>
<accession>A0A9P6M1M7</accession>
<evidence type="ECO:0000313" key="1">
    <source>
        <dbReference type="EMBL" id="KAF9962906.1"/>
    </source>
</evidence>
<dbReference type="Proteomes" id="UP000738359">
    <property type="component" value="Unassembled WGS sequence"/>
</dbReference>
<evidence type="ECO:0000313" key="2">
    <source>
        <dbReference type="Proteomes" id="UP000738359"/>
    </source>
</evidence>
<dbReference type="OrthoDB" id="8251209at2759"/>
<reference evidence="1" key="1">
    <citation type="journal article" date="2020" name="Fungal Divers.">
        <title>Resolving the Mortierellaceae phylogeny through synthesis of multi-gene phylogenetics and phylogenomics.</title>
        <authorList>
            <person name="Vandepol N."/>
            <person name="Liber J."/>
            <person name="Desiro A."/>
            <person name="Na H."/>
            <person name="Kennedy M."/>
            <person name="Barry K."/>
            <person name="Grigoriev I.V."/>
            <person name="Miller A.N."/>
            <person name="O'Donnell K."/>
            <person name="Stajich J.E."/>
            <person name="Bonito G."/>
        </authorList>
    </citation>
    <scope>NUCLEOTIDE SEQUENCE</scope>
    <source>
        <strain evidence="1">CK1249</strain>
    </source>
</reference>
<keyword evidence="2" id="KW-1185">Reference proteome</keyword>
<protein>
    <submittedName>
        <fullName evidence="1">Uncharacterized protein</fullName>
    </submittedName>
</protein>